<dbReference type="GO" id="GO:0016757">
    <property type="term" value="F:glycosyltransferase activity"/>
    <property type="evidence" value="ECO:0007669"/>
    <property type="project" value="InterPro"/>
</dbReference>
<dbReference type="Pfam" id="PF00534">
    <property type="entry name" value="Glycos_transf_1"/>
    <property type="match status" value="1"/>
</dbReference>
<dbReference type="SUPFAM" id="SSF53756">
    <property type="entry name" value="UDP-Glycosyltransferase/glycogen phosphorylase"/>
    <property type="match status" value="1"/>
</dbReference>
<dbReference type="Proteomes" id="UP001320159">
    <property type="component" value="Unassembled WGS sequence"/>
</dbReference>
<accession>A0AAP2RDN3</accession>
<dbReference type="InterPro" id="IPR001296">
    <property type="entry name" value="Glyco_trans_1"/>
</dbReference>
<dbReference type="PANTHER" id="PTHR12526:SF630">
    <property type="entry name" value="GLYCOSYLTRANSFERASE"/>
    <property type="match status" value="1"/>
</dbReference>
<dbReference type="CDD" id="cd03801">
    <property type="entry name" value="GT4_PimA-like"/>
    <property type="match status" value="1"/>
</dbReference>
<organism evidence="2 3">
    <name type="scientific">Methanooceanicella nereidis</name>
    <dbReference type="NCBI Taxonomy" id="2052831"/>
    <lineage>
        <taxon>Archaea</taxon>
        <taxon>Methanobacteriati</taxon>
        <taxon>Methanobacteriota</taxon>
        <taxon>Stenosarchaea group</taxon>
        <taxon>Methanomicrobia</taxon>
        <taxon>Methanocellales</taxon>
        <taxon>Methanocellaceae</taxon>
        <taxon>Methanooceanicella</taxon>
    </lineage>
</organism>
<evidence type="ECO:0000259" key="1">
    <source>
        <dbReference type="Pfam" id="PF00534"/>
    </source>
</evidence>
<keyword evidence="3" id="KW-1185">Reference proteome</keyword>
<evidence type="ECO:0000313" key="2">
    <source>
        <dbReference type="EMBL" id="MCD1294876.1"/>
    </source>
</evidence>
<dbReference type="EMBL" id="PGCK01000005">
    <property type="protein sequence ID" value="MCD1294876.1"/>
    <property type="molecule type" value="Genomic_DNA"/>
</dbReference>
<dbReference type="PANTHER" id="PTHR12526">
    <property type="entry name" value="GLYCOSYLTRANSFERASE"/>
    <property type="match status" value="1"/>
</dbReference>
<dbReference type="AlphaFoldDB" id="A0AAP2RDN3"/>
<dbReference type="RefSeq" id="WP_230741710.1">
    <property type="nucleotide sequence ID" value="NZ_PGCK01000005.1"/>
</dbReference>
<reference evidence="2 3" key="1">
    <citation type="submission" date="2017-11" db="EMBL/GenBank/DDBJ databases">
        <title>Isolation and Characterization of Family Methanocellaceae Species from Potential Methane Hydrate Area Offshore Southwestern Taiwan.</title>
        <authorList>
            <person name="Zhang W.-L."/>
            <person name="Chen W.-C."/>
            <person name="Lai M.-C."/>
            <person name="Chen S.-C."/>
        </authorList>
    </citation>
    <scope>NUCLEOTIDE SEQUENCE [LARGE SCALE GENOMIC DNA]</scope>
    <source>
        <strain evidence="2 3">CWC-04</strain>
    </source>
</reference>
<proteinExistence type="predicted"/>
<sequence length="314" mass="36043">MKINVITPVNKGGPFNWGKSLAETINGSYGHNYSASHIHEFKKIMKIPLYQDHDIVHTAVPLTYKLWRKPVVLTIHGEFPIEKNIWRHFYPIAIKKANIITTPSNFLKDRLGINNAIVIPNAVFPGQFRTAEHGEKEQVSLVTLTKFSFKDKAEGVLDLIKIVENVQRHTDIKIKYTVIGGGKYLDYVKDKITDVDLDLYFTGFLNDPKEVLKENDIFLYYSIHDNFPIAILEAMATGLPVITNDVGAVREMISSGKNGYVPDSSDEYERYLIDMISDHRSRARIGRNARNTIENRFSWHKIIKEYRKIYDSLS</sequence>
<feature type="domain" description="Glycosyl transferase family 1" evidence="1">
    <location>
        <begin position="153"/>
        <end position="291"/>
    </location>
</feature>
<gene>
    <name evidence="2" type="ORF">CUJ83_07680</name>
</gene>
<protein>
    <recommendedName>
        <fullName evidence="1">Glycosyl transferase family 1 domain-containing protein</fullName>
    </recommendedName>
</protein>
<name>A0AAP2RDN3_9EURY</name>
<comment type="caution">
    <text evidence="2">The sequence shown here is derived from an EMBL/GenBank/DDBJ whole genome shotgun (WGS) entry which is preliminary data.</text>
</comment>
<dbReference type="Gene3D" id="3.40.50.2000">
    <property type="entry name" value="Glycogen Phosphorylase B"/>
    <property type="match status" value="2"/>
</dbReference>
<evidence type="ECO:0000313" key="3">
    <source>
        <dbReference type="Proteomes" id="UP001320159"/>
    </source>
</evidence>